<dbReference type="InterPro" id="IPR052708">
    <property type="entry name" value="PxpC"/>
</dbReference>
<dbReference type="GO" id="GO:0016787">
    <property type="term" value="F:hydrolase activity"/>
    <property type="evidence" value="ECO:0007669"/>
    <property type="project" value="UniProtKB-KW"/>
</dbReference>
<keyword evidence="2 5" id="KW-0378">Hydrolase</keyword>
<dbReference type="EMBL" id="CP018153">
    <property type="protein sequence ID" value="APG59194.1"/>
    <property type="molecule type" value="Genomic_DNA"/>
</dbReference>
<dbReference type="PANTHER" id="PTHR43309">
    <property type="entry name" value="5-OXOPROLINASE SUBUNIT C"/>
    <property type="match status" value="1"/>
</dbReference>
<name>A0A1L3J239_9FLAO</name>
<dbReference type="SMART" id="SM00797">
    <property type="entry name" value="AHS2"/>
    <property type="match status" value="1"/>
</dbReference>
<dbReference type="InterPro" id="IPR029000">
    <property type="entry name" value="Cyclophilin-like_dom_sf"/>
</dbReference>
<dbReference type="Pfam" id="PF02626">
    <property type="entry name" value="CT_A_B"/>
    <property type="match status" value="1"/>
</dbReference>
<dbReference type="AlphaFoldDB" id="A0A1L3J239"/>
<dbReference type="STRING" id="1913577.LPB144_01680"/>
<dbReference type="Gene3D" id="2.40.100.10">
    <property type="entry name" value="Cyclophilin-like"/>
    <property type="match status" value="1"/>
</dbReference>
<reference evidence="5 6" key="1">
    <citation type="submission" date="2016-11" db="EMBL/GenBank/DDBJ databases">
        <title>Gramella sp. LPB0144 isolated from marine environment.</title>
        <authorList>
            <person name="Kim E."/>
            <person name="Yi H."/>
        </authorList>
    </citation>
    <scope>NUCLEOTIDE SEQUENCE [LARGE SCALE GENOMIC DNA]</scope>
    <source>
        <strain evidence="5 6">LPB0144</strain>
    </source>
</reference>
<evidence type="ECO:0000313" key="5">
    <source>
        <dbReference type="EMBL" id="APG59194.1"/>
    </source>
</evidence>
<accession>A0A1L3J239</accession>
<evidence type="ECO:0000259" key="4">
    <source>
        <dbReference type="SMART" id="SM00797"/>
    </source>
</evidence>
<protein>
    <submittedName>
        <fullName evidence="5">Allophanate hydrolase</fullName>
    </submittedName>
</protein>
<evidence type="ECO:0000256" key="3">
    <source>
        <dbReference type="ARBA" id="ARBA00022840"/>
    </source>
</evidence>
<sequence length="284" mass="31566">MKAKIEVLHPGLFSSIQDNGRFGFQKFGVPLSGVMDKYAYKICNLLLGNDPYASVLEITLQGPQLKFEANTNICITGADLSPSINGRNIEINEVVSINAGEVLKFGMRINGFRSYLGVAGGFISEEIMKSRSWYEGITANSRLSKGMKLSYNSEDTRIADTYSSLKTREQYLESENLEVYPGPEFNKLSDKQRSELMETFFNIDDSSNRMAVQLKQDLDNDLDPIITGPVVPGTVQLTPSGKLIILMRDCQTTGGYPRVLQVSERGLNVLAQKLPGERIIFKIT</sequence>
<dbReference type="OrthoDB" id="9782422at2"/>
<evidence type="ECO:0000256" key="2">
    <source>
        <dbReference type="ARBA" id="ARBA00022801"/>
    </source>
</evidence>
<feature type="domain" description="Carboxyltransferase" evidence="4">
    <location>
        <begin position="26"/>
        <end position="284"/>
    </location>
</feature>
<dbReference type="RefSeq" id="WP_072551849.1">
    <property type="nucleotide sequence ID" value="NZ_CP018153.1"/>
</dbReference>
<dbReference type="GO" id="GO:0005524">
    <property type="term" value="F:ATP binding"/>
    <property type="evidence" value="ECO:0007669"/>
    <property type="project" value="UniProtKB-KW"/>
</dbReference>
<dbReference type="InterPro" id="IPR003778">
    <property type="entry name" value="CT_A_B"/>
</dbReference>
<dbReference type="KEGG" id="grl:LPB144_01680"/>
<keyword evidence="6" id="KW-1185">Reference proteome</keyword>
<evidence type="ECO:0000256" key="1">
    <source>
        <dbReference type="ARBA" id="ARBA00022741"/>
    </source>
</evidence>
<proteinExistence type="predicted"/>
<gene>
    <name evidence="5" type="ORF">LPB144_01680</name>
</gene>
<dbReference type="PANTHER" id="PTHR43309:SF5">
    <property type="entry name" value="5-OXOPROLINASE SUBUNIT C"/>
    <property type="match status" value="1"/>
</dbReference>
<dbReference type="Proteomes" id="UP000182510">
    <property type="component" value="Chromosome"/>
</dbReference>
<evidence type="ECO:0000313" key="6">
    <source>
        <dbReference type="Proteomes" id="UP000182510"/>
    </source>
</evidence>
<keyword evidence="3" id="KW-0067">ATP-binding</keyword>
<keyword evidence="1" id="KW-0547">Nucleotide-binding</keyword>
<organism evidence="5 6">
    <name type="scientific">Christiangramia salexigens</name>
    <dbReference type="NCBI Taxonomy" id="1913577"/>
    <lineage>
        <taxon>Bacteria</taxon>
        <taxon>Pseudomonadati</taxon>
        <taxon>Bacteroidota</taxon>
        <taxon>Flavobacteriia</taxon>
        <taxon>Flavobacteriales</taxon>
        <taxon>Flavobacteriaceae</taxon>
        <taxon>Christiangramia</taxon>
    </lineage>
</organism>